<proteinExistence type="predicted"/>
<dbReference type="InterPro" id="IPR027942">
    <property type="entry name" value="SEO_N"/>
</dbReference>
<evidence type="ECO:0000259" key="3">
    <source>
        <dbReference type="Pfam" id="PF14577"/>
    </source>
</evidence>
<evidence type="ECO:0008006" key="5">
    <source>
        <dbReference type="Google" id="ProtNLM"/>
    </source>
</evidence>
<feature type="compositionally biased region" description="Polar residues" evidence="1">
    <location>
        <begin position="1"/>
        <end position="33"/>
    </location>
</feature>
<dbReference type="PANTHER" id="PTHR33232">
    <property type="entry name" value="PROTEIN SIEVE ELEMENT OCCLUSION B-LIKE"/>
    <property type="match status" value="1"/>
</dbReference>
<name>A0A2N9HBG1_FAGSY</name>
<reference evidence="4" key="1">
    <citation type="submission" date="2018-02" db="EMBL/GenBank/DDBJ databases">
        <authorList>
            <person name="Cohen D.B."/>
            <person name="Kent A.D."/>
        </authorList>
    </citation>
    <scope>NUCLEOTIDE SEQUENCE</scope>
</reference>
<protein>
    <recommendedName>
        <fullName evidence="5">Sieve element occlusion N-terminal domain-containing protein</fullName>
    </recommendedName>
</protein>
<gene>
    <name evidence="4" type="ORF">FSB_LOCUS36912</name>
</gene>
<feature type="domain" description="Sieve element occlusion C-terminal" evidence="3">
    <location>
        <begin position="634"/>
        <end position="754"/>
    </location>
</feature>
<evidence type="ECO:0000313" key="4">
    <source>
        <dbReference type="EMBL" id="SPD09030.1"/>
    </source>
</evidence>
<accession>A0A2N9HBG1</accession>
<feature type="domain" description="Sieve element occlusion N-terminal" evidence="2">
    <location>
        <begin position="177"/>
        <end position="462"/>
    </location>
</feature>
<sequence>MDSKVAPSSQQKPNVTNSVQQPSQVSNVLQTGQPLAPLQPTSNLAPLQQQPNPQSNLGSYQPNPQGNLGSYQPNPQANLVSYQPNPQANLGSYQPNPQTNVGSYQPNPQANVLGSWYPPNPQTNVLGSFLQPNPEANVGSWHQPNPLGAQLQHQPKYLAPYAMHQLLKGDRGILALSDDSVMMNQVQATHFPDGREVDAKPLLRLVEDIFNRATLNPDFLFGTTSTKTLEKFDDKIIHEDLHLMLESVAYTIDRVASELTSKPLDGTDAHQTTLSIFHVLSIYGWDAKLVLALAAFSLIYGEFWLLAQIYSTNQLAKPMAMLRQVPGIMEHATQLKTRLKALNGLIKTILDVARCAIEIRELQSMYTTHESPHFAAVKNTFIPTAIYWTVRSMVACAAQITSFSSMGYEFLLSNNEAWELSTLAHKLKNIIDHVKEKLLLCSVEIQEKLDEEYYRLLVQYFYETINIDNVRPLKLLVYPKEDVQPLVDCLTKTRVNIDVLRRKSVLLLISNLDISLDELSILEQIYNHHKPQGSTSRVDSPFEVVWIPIVDRSIQWTDPMQRHFENLKSNMPWYSVHDPTYIGKAPVRFIKEKWHFRNRPILVVIDPQGKVVSPNAIHMMWIWGGIAYPFTTVREADIWREERWTLDLVVDEIDQTIRSWIREGKYIYLYGGDDIEWIRKFTKEALSVAIAASIPIEMIYVGKSNKKEVVKRLINTITIEKLSHSWQDQAIWFFWTRLESMLFSKIQLETDDEQGPSVVVNGHGKTMLKTLLVYDSWKNTVNELGFDVAFRNAYNSLLREESIPCCRFEFSHFAGKIPDDFKCPECRRYMEKYNSFLCCHDENAPPIFQ</sequence>
<dbReference type="Pfam" id="PF14576">
    <property type="entry name" value="SEO_N"/>
    <property type="match status" value="1"/>
</dbReference>
<dbReference type="EMBL" id="OIVN01003134">
    <property type="protein sequence ID" value="SPD09030.1"/>
    <property type="molecule type" value="Genomic_DNA"/>
</dbReference>
<dbReference type="Gene3D" id="3.40.30.10">
    <property type="entry name" value="Glutaredoxin"/>
    <property type="match status" value="1"/>
</dbReference>
<dbReference type="InterPro" id="IPR039299">
    <property type="entry name" value="SEOA"/>
</dbReference>
<feature type="compositionally biased region" description="Low complexity" evidence="1">
    <location>
        <begin position="42"/>
        <end position="59"/>
    </location>
</feature>
<dbReference type="InterPro" id="IPR027944">
    <property type="entry name" value="SEO_C"/>
</dbReference>
<evidence type="ECO:0000256" key="1">
    <source>
        <dbReference type="SAM" id="MobiDB-lite"/>
    </source>
</evidence>
<dbReference type="GO" id="GO:0010088">
    <property type="term" value="P:phloem development"/>
    <property type="evidence" value="ECO:0007669"/>
    <property type="project" value="InterPro"/>
</dbReference>
<dbReference type="AlphaFoldDB" id="A0A2N9HBG1"/>
<evidence type="ECO:0000259" key="2">
    <source>
        <dbReference type="Pfam" id="PF14576"/>
    </source>
</evidence>
<feature type="compositionally biased region" description="Polar residues" evidence="1">
    <location>
        <begin position="60"/>
        <end position="112"/>
    </location>
</feature>
<dbReference type="Pfam" id="PF14577">
    <property type="entry name" value="SEO_C"/>
    <property type="match status" value="1"/>
</dbReference>
<dbReference type="PANTHER" id="PTHR33232:SF9">
    <property type="entry name" value="PROTEIN SIEVE ELEMENT OCCLUSION B"/>
    <property type="match status" value="1"/>
</dbReference>
<organism evidence="4">
    <name type="scientific">Fagus sylvatica</name>
    <name type="common">Beechnut</name>
    <dbReference type="NCBI Taxonomy" id="28930"/>
    <lineage>
        <taxon>Eukaryota</taxon>
        <taxon>Viridiplantae</taxon>
        <taxon>Streptophyta</taxon>
        <taxon>Embryophyta</taxon>
        <taxon>Tracheophyta</taxon>
        <taxon>Spermatophyta</taxon>
        <taxon>Magnoliopsida</taxon>
        <taxon>eudicotyledons</taxon>
        <taxon>Gunneridae</taxon>
        <taxon>Pentapetalae</taxon>
        <taxon>rosids</taxon>
        <taxon>fabids</taxon>
        <taxon>Fagales</taxon>
        <taxon>Fagaceae</taxon>
        <taxon>Fagus</taxon>
    </lineage>
</organism>
<feature type="region of interest" description="Disordered" evidence="1">
    <location>
        <begin position="1"/>
        <end position="113"/>
    </location>
</feature>